<name>A0A0B5ATN1_9BACL</name>
<dbReference type="InterPro" id="IPR009078">
    <property type="entry name" value="Ferritin-like_SF"/>
</dbReference>
<dbReference type="InterPro" id="IPR012348">
    <property type="entry name" value="RNR-like"/>
</dbReference>
<comment type="subunit">
    <text evidence="3">Tetramer of two alpha and two beta subunits.</text>
</comment>
<keyword evidence="10" id="KW-0472">Membrane</keyword>
<dbReference type="CDD" id="cd01049">
    <property type="entry name" value="RNRR2"/>
    <property type="match status" value="1"/>
</dbReference>
<dbReference type="PANTHER" id="PTHR23409">
    <property type="entry name" value="RIBONUCLEOSIDE-DIPHOSPHATE REDUCTASE SMALL CHAIN"/>
    <property type="match status" value="1"/>
</dbReference>
<dbReference type="GO" id="GO:0005971">
    <property type="term" value="C:ribonucleoside-diphosphate reductase complex"/>
    <property type="evidence" value="ECO:0007669"/>
    <property type="project" value="InterPro"/>
</dbReference>
<evidence type="ECO:0000256" key="2">
    <source>
        <dbReference type="ARBA" id="ARBA00009303"/>
    </source>
</evidence>
<dbReference type="EMBL" id="CP009417">
    <property type="protein sequence ID" value="AJD93570.1"/>
    <property type="molecule type" value="Genomic_DNA"/>
</dbReference>
<dbReference type="InterPro" id="IPR000358">
    <property type="entry name" value="RNR_small_fam"/>
</dbReference>
<dbReference type="EC" id="1.17.4.1" evidence="4"/>
<evidence type="ECO:0000313" key="11">
    <source>
        <dbReference type="EMBL" id="AJD93570.1"/>
    </source>
</evidence>
<comment type="catalytic activity">
    <reaction evidence="9">
        <text>a 2'-deoxyribonucleoside 5'-diphosphate + [thioredoxin]-disulfide + H2O = a ribonucleoside 5'-diphosphate + [thioredoxin]-dithiol</text>
        <dbReference type="Rhea" id="RHEA:23252"/>
        <dbReference type="Rhea" id="RHEA-COMP:10698"/>
        <dbReference type="Rhea" id="RHEA-COMP:10700"/>
        <dbReference type="ChEBI" id="CHEBI:15377"/>
        <dbReference type="ChEBI" id="CHEBI:29950"/>
        <dbReference type="ChEBI" id="CHEBI:50058"/>
        <dbReference type="ChEBI" id="CHEBI:57930"/>
        <dbReference type="ChEBI" id="CHEBI:73316"/>
        <dbReference type="EC" id="1.17.4.1"/>
    </reaction>
</comment>
<accession>A0A0B5ATN1</accession>
<dbReference type="GO" id="GO:0004748">
    <property type="term" value="F:ribonucleoside-diphosphate reductase activity, thioredoxin disulfide as acceptor"/>
    <property type="evidence" value="ECO:0007669"/>
    <property type="project" value="UniProtKB-EC"/>
</dbReference>
<dbReference type="SUPFAM" id="SSF47240">
    <property type="entry name" value="Ferritin-like"/>
    <property type="match status" value="1"/>
</dbReference>
<dbReference type="OrthoDB" id="9766544at2"/>
<dbReference type="PANTHER" id="PTHR23409:SF18">
    <property type="entry name" value="RIBONUCLEOSIDE-DIPHOSPHATE REDUCTASE SUBUNIT M2"/>
    <property type="match status" value="1"/>
</dbReference>
<keyword evidence="12" id="KW-1185">Reference proteome</keyword>
<feature type="transmembrane region" description="Helical" evidence="10">
    <location>
        <begin position="181"/>
        <end position="200"/>
    </location>
</feature>
<keyword evidence="10" id="KW-1133">Transmembrane helix</keyword>
<dbReference type="KEGG" id="jeo:JMA_42530"/>
<evidence type="ECO:0000256" key="6">
    <source>
        <dbReference type="ARBA" id="ARBA00023002"/>
    </source>
</evidence>
<keyword evidence="10" id="KW-0812">Transmembrane</keyword>
<sequence>MNKPLENYTGANWNQPEDDFTQKFFMELKSNLWHPEEIPVSTDKNTWQMLSEKEQWAYAQNLQLLTYLDTYQGDLGMPVVSRAIPERYHQRKAMLSFAGMEENAIHAKSYSTIFQTLLTKDQEKKLIEWAEKDKALQELVGTIVEQYKKMDKYIFYRDNDIMDENEEVYRRELWKTMVTSVFLESFLFYSGFYFPLYYYAQGKLMQSGEIINLIIRDELIHGVYVSKLAKEEFAKFDAETQVELTKWINSRVVEIHELQKKVIDEIYVPLGMQEEVKAFCRYNANKAMMHLDFEPAFEQEAINQAVLNGLNTATKDFDFFSMKGNGYQRIDIVPLEDSDFYFDAPRTALVS</sequence>
<evidence type="ECO:0000256" key="1">
    <source>
        <dbReference type="ARBA" id="ARBA00001962"/>
    </source>
</evidence>
<evidence type="ECO:0000256" key="9">
    <source>
        <dbReference type="ARBA" id="ARBA00047754"/>
    </source>
</evidence>
<protein>
    <recommendedName>
        <fullName evidence="4">ribonucleoside-diphosphate reductase</fullName>
        <ecNumber evidence="4">1.17.4.1</ecNumber>
    </recommendedName>
</protein>
<proteinExistence type="inferred from homology"/>
<dbReference type="InterPro" id="IPR033909">
    <property type="entry name" value="RNR_small"/>
</dbReference>
<evidence type="ECO:0000256" key="10">
    <source>
        <dbReference type="SAM" id="Phobius"/>
    </source>
</evidence>
<dbReference type="NCBIfam" id="TIGR04171">
    <property type="entry name" value="RNR_1b_NrdF"/>
    <property type="match status" value="1"/>
</dbReference>
<evidence type="ECO:0000256" key="7">
    <source>
        <dbReference type="ARBA" id="ARBA00023004"/>
    </source>
</evidence>
<reference evidence="11 12" key="1">
    <citation type="submission" date="2014-08" db="EMBL/GenBank/DDBJ databases">
        <title>Complete genome of a marine bacteria Jeotgalibacillus malaysiensis.</title>
        <authorList>
            <person name="Yaakop A.S."/>
            <person name="Chan K.-G."/>
            <person name="Goh K.M."/>
        </authorList>
    </citation>
    <scope>NUCLEOTIDE SEQUENCE [LARGE SCALE GENOMIC DNA]</scope>
    <source>
        <strain evidence="11 12">D5</strain>
        <plasmid evidence="12">Plasmid</plasmid>
    </source>
</reference>
<dbReference type="Gene3D" id="1.10.620.20">
    <property type="entry name" value="Ribonucleotide Reductase, subunit A"/>
    <property type="match status" value="1"/>
</dbReference>
<dbReference type="NCBIfam" id="NF007183">
    <property type="entry name" value="PRK09614.1-2"/>
    <property type="match status" value="1"/>
</dbReference>
<keyword evidence="11" id="KW-0614">Plasmid</keyword>
<dbReference type="AlphaFoldDB" id="A0A0B5ATN1"/>
<dbReference type="InterPro" id="IPR026494">
    <property type="entry name" value="RNR_NrdF-like"/>
</dbReference>
<dbReference type="Proteomes" id="UP000031449">
    <property type="component" value="Plasmid unnamed"/>
</dbReference>
<dbReference type="GO" id="GO:0009263">
    <property type="term" value="P:deoxyribonucleotide biosynthetic process"/>
    <property type="evidence" value="ECO:0007669"/>
    <property type="project" value="UniProtKB-KW"/>
</dbReference>
<evidence type="ECO:0000256" key="5">
    <source>
        <dbReference type="ARBA" id="ARBA00022723"/>
    </source>
</evidence>
<comment type="cofactor">
    <cofactor evidence="1">
        <name>Fe cation</name>
        <dbReference type="ChEBI" id="CHEBI:24875"/>
    </cofactor>
</comment>
<keyword evidence="6 11" id="KW-0560">Oxidoreductase</keyword>
<evidence type="ECO:0000313" key="12">
    <source>
        <dbReference type="Proteomes" id="UP000031449"/>
    </source>
</evidence>
<keyword evidence="7" id="KW-0408">Iron</keyword>
<evidence type="ECO:0000256" key="4">
    <source>
        <dbReference type="ARBA" id="ARBA00012274"/>
    </source>
</evidence>
<geneLocation type="plasmid" evidence="12"/>
<dbReference type="HOGENOM" id="CLU_052495_1_0_9"/>
<gene>
    <name evidence="11" type="ORF">JMA_42530</name>
</gene>
<dbReference type="Pfam" id="PF00268">
    <property type="entry name" value="Ribonuc_red_sm"/>
    <property type="match status" value="1"/>
</dbReference>
<organism evidence="11 12">
    <name type="scientific">Jeotgalibacillus malaysiensis</name>
    <dbReference type="NCBI Taxonomy" id="1508404"/>
    <lineage>
        <taxon>Bacteria</taxon>
        <taxon>Bacillati</taxon>
        <taxon>Bacillota</taxon>
        <taxon>Bacilli</taxon>
        <taxon>Bacillales</taxon>
        <taxon>Caryophanaceae</taxon>
        <taxon>Jeotgalibacillus</taxon>
    </lineage>
</organism>
<keyword evidence="8" id="KW-0215">Deoxyribonucleotide synthesis</keyword>
<comment type="similarity">
    <text evidence="2">Belongs to the ribonucleoside diphosphate reductase small chain family.</text>
</comment>
<keyword evidence="5" id="KW-0479">Metal-binding</keyword>
<dbReference type="UniPathway" id="UPA00326"/>
<evidence type="ECO:0000256" key="3">
    <source>
        <dbReference type="ARBA" id="ARBA00011209"/>
    </source>
</evidence>
<evidence type="ECO:0000256" key="8">
    <source>
        <dbReference type="ARBA" id="ARBA00023116"/>
    </source>
</evidence>
<dbReference type="GO" id="GO:0046872">
    <property type="term" value="F:metal ion binding"/>
    <property type="evidence" value="ECO:0007669"/>
    <property type="project" value="UniProtKB-KW"/>
</dbReference>
<dbReference type="BioCyc" id="JESP1508404:G14D9-13576-MONOMER"/>